<keyword evidence="2" id="KW-1185">Reference proteome</keyword>
<gene>
    <name evidence="1" type="ORF">SAMN06295960_4211</name>
</gene>
<dbReference type="AlphaFoldDB" id="A0A1X7LTQ0"/>
<dbReference type="Proteomes" id="UP000193834">
    <property type="component" value="Unassembled WGS sequence"/>
</dbReference>
<dbReference type="RefSeq" id="WP_085497685.1">
    <property type="nucleotide sequence ID" value="NZ_FXAZ01000007.1"/>
</dbReference>
<dbReference type="STRING" id="1852522.SAMN06295960_4211"/>
<accession>A0A1X7LTQ0</accession>
<evidence type="ECO:0000313" key="2">
    <source>
        <dbReference type="Proteomes" id="UP000193834"/>
    </source>
</evidence>
<evidence type="ECO:0000313" key="1">
    <source>
        <dbReference type="EMBL" id="SMG56693.1"/>
    </source>
</evidence>
<sequence>MQHNVNEMIQHMSHTQTHMARVLDAERQVAVRMAHIIHHLPDLHPEFEGLAGLKEQSGQVTRNLIAYLNSLSALEDAMALQLQFIVREMQSTRDDLE</sequence>
<proteinExistence type="predicted"/>
<dbReference type="EMBL" id="FXAZ01000007">
    <property type="protein sequence ID" value="SMG56693.1"/>
    <property type="molecule type" value="Genomic_DNA"/>
</dbReference>
<organism evidence="1 2">
    <name type="scientific">Paenibacillus aquistagni</name>
    <dbReference type="NCBI Taxonomy" id="1852522"/>
    <lineage>
        <taxon>Bacteria</taxon>
        <taxon>Bacillati</taxon>
        <taxon>Bacillota</taxon>
        <taxon>Bacilli</taxon>
        <taxon>Bacillales</taxon>
        <taxon>Paenibacillaceae</taxon>
        <taxon>Paenibacillus</taxon>
    </lineage>
</organism>
<protein>
    <recommendedName>
        <fullName evidence="3">Nucleoside-diphosphate sugar epimerase</fullName>
    </recommendedName>
</protein>
<name>A0A1X7LTQ0_9BACL</name>
<reference evidence="1 2" key="1">
    <citation type="submission" date="2017-04" db="EMBL/GenBank/DDBJ databases">
        <authorList>
            <person name="Afonso C.L."/>
            <person name="Miller P.J."/>
            <person name="Scott M.A."/>
            <person name="Spackman E."/>
            <person name="Goraichik I."/>
            <person name="Dimitrov K.M."/>
            <person name="Suarez D.L."/>
            <person name="Swayne D.E."/>
        </authorList>
    </citation>
    <scope>NUCLEOTIDE SEQUENCE [LARGE SCALE GENOMIC DNA]</scope>
    <source>
        <strain evidence="1 2">11</strain>
    </source>
</reference>
<evidence type="ECO:0008006" key="3">
    <source>
        <dbReference type="Google" id="ProtNLM"/>
    </source>
</evidence>
<dbReference type="OrthoDB" id="2624347at2"/>